<protein>
    <submittedName>
        <fullName evidence="2">Uncharacterized protein</fullName>
    </submittedName>
</protein>
<accession>A0ABQ5QH09</accession>
<reference evidence="2 3" key="1">
    <citation type="journal article" date="2023" name="Antonie Van Leeuwenhoek">
        <title>Mesoterricola silvestris gen. nov., sp. nov., Mesoterricola sediminis sp. nov., Geothrix oryzae sp. nov., Geothrix edaphica sp. nov., Geothrix rubra sp. nov., and Geothrix limicola sp. nov., six novel members of Acidobacteriota isolated from soils.</title>
        <authorList>
            <person name="Itoh H."/>
            <person name="Sugisawa Y."/>
            <person name="Mise K."/>
            <person name="Xu Z."/>
            <person name="Kuniyasu M."/>
            <person name="Ushijima N."/>
            <person name="Kawano K."/>
            <person name="Kobayashi E."/>
            <person name="Shiratori Y."/>
            <person name="Masuda Y."/>
            <person name="Senoo K."/>
        </authorList>
    </citation>
    <scope>NUCLEOTIDE SEQUENCE [LARGE SCALE GENOMIC DNA]</scope>
    <source>
        <strain evidence="2 3">Red804</strain>
    </source>
</reference>
<proteinExistence type="predicted"/>
<feature type="region of interest" description="Disordered" evidence="1">
    <location>
        <begin position="67"/>
        <end position="135"/>
    </location>
</feature>
<name>A0ABQ5QH09_9BACT</name>
<dbReference type="EMBL" id="BSDE01000005">
    <property type="protein sequence ID" value="GLH74154.1"/>
    <property type="molecule type" value="Genomic_DNA"/>
</dbReference>
<evidence type="ECO:0000313" key="3">
    <source>
        <dbReference type="Proteomes" id="UP001165069"/>
    </source>
</evidence>
<gene>
    <name evidence="2" type="ORF">GETHLI_26560</name>
</gene>
<organism evidence="2 3">
    <name type="scientific">Geothrix limicola</name>
    <dbReference type="NCBI Taxonomy" id="2927978"/>
    <lineage>
        <taxon>Bacteria</taxon>
        <taxon>Pseudomonadati</taxon>
        <taxon>Acidobacteriota</taxon>
        <taxon>Holophagae</taxon>
        <taxon>Holophagales</taxon>
        <taxon>Holophagaceae</taxon>
        <taxon>Geothrix</taxon>
    </lineage>
</organism>
<comment type="caution">
    <text evidence="2">The sequence shown here is derived from an EMBL/GenBank/DDBJ whole genome shotgun (WGS) entry which is preliminary data.</text>
</comment>
<dbReference type="RefSeq" id="WP_285576115.1">
    <property type="nucleotide sequence ID" value="NZ_BSDE01000005.1"/>
</dbReference>
<evidence type="ECO:0000256" key="1">
    <source>
        <dbReference type="SAM" id="MobiDB-lite"/>
    </source>
</evidence>
<evidence type="ECO:0000313" key="2">
    <source>
        <dbReference type="EMBL" id="GLH74154.1"/>
    </source>
</evidence>
<sequence>MTLEETILDLTSRTPSGGRCRIGEEFFSVWYCSDIWEWEYRGVTYFDAQDLAEAMLLDHSATLSPVSDPTRGIRTGTATKEKARGSKVPRGGPVKTPVRSHHKVFSGSLGLGAGPVDRPIRHHRSKARDDAVRRTPCGDPCPCATPCARAPSSPSALV</sequence>
<dbReference type="Proteomes" id="UP001165069">
    <property type="component" value="Unassembled WGS sequence"/>
</dbReference>
<keyword evidence="3" id="KW-1185">Reference proteome</keyword>